<feature type="binding site" evidence="11">
    <location>
        <position position="125"/>
    </location>
    <ligand>
        <name>NAD(+)</name>
        <dbReference type="ChEBI" id="CHEBI:57540"/>
    </ligand>
</feature>
<reference evidence="14 15" key="1">
    <citation type="submission" date="2017-12" db="EMBL/GenBank/DDBJ databases">
        <title>Genome sequence of the active heterotrophic nitrifier-denitrifier, Cupriavidus pauculus UM1.</title>
        <authorList>
            <person name="Putonti C."/>
            <person name="Castignetti D."/>
        </authorList>
    </citation>
    <scope>NUCLEOTIDE SEQUENCE [LARGE SCALE GENOMIC DNA]</scope>
    <source>
        <strain evidence="14 15">UM1</strain>
    </source>
</reference>
<comment type="catalytic activity">
    <reaction evidence="8">
        <text>glycerol + NAD(+) = dihydroxyacetone + NADH + H(+)</text>
        <dbReference type="Rhea" id="RHEA:13769"/>
        <dbReference type="ChEBI" id="CHEBI:15378"/>
        <dbReference type="ChEBI" id="CHEBI:16016"/>
        <dbReference type="ChEBI" id="CHEBI:17754"/>
        <dbReference type="ChEBI" id="CHEBI:57540"/>
        <dbReference type="ChEBI" id="CHEBI:57945"/>
        <dbReference type="EC" id="1.1.1.6"/>
    </reaction>
</comment>
<dbReference type="SUPFAM" id="SSF56796">
    <property type="entry name" value="Dehydroquinate synthase-like"/>
    <property type="match status" value="1"/>
</dbReference>
<comment type="cofactor">
    <cofactor evidence="9">
        <name>Zn(2+)</name>
        <dbReference type="ChEBI" id="CHEBI:29105"/>
    </cofactor>
    <text evidence="9">Binds 1 zinc ion per subunit.</text>
</comment>
<evidence type="ECO:0000256" key="5">
    <source>
        <dbReference type="ARBA" id="ARBA00037918"/>
    </source>
</evidence>
<feature type="binding site" evidence="9">
    <location>
        <position position="272"/>
    </location>
    <ligand>
        <name>glycerol</name>
        <dbReference type="ChEBI" id="CHEBI:17754"/>
    </ligand>
</feature>
<accession>A0A2N5C2L3</accession>
<name>A0A2N5C2L3_9BURK</name>
<evidence type="ECO:0000256" key="3">
    <source>
        <dbReference type="ARBA" id="ARBA00023002"/>
    </source>
</evidence>
<dbReference type="Pfam" id="PF00465">
    <property type="entry name" value="Fe-ADH"/>
    <property type="match status" value="1"/>
</dbReference>
<evidence type="ECO:0000256" key="10">
    <source>
        <dbReference type="PIRSR" id="PIRSR000112-2"/>
    </source>
</evidence>
<evidence type="ECO:0000256" key="9">
    <source>
        <dbReference type="PIRSR" id="PIRSR000112-1"/>
    </source>
</evidence>
<feature type="region of interest" description="Disordered" evidence="12">
    <location>
        <begin position="360"/>
        <end position="382"/>
    </location>
</feature>
<feature type="binding site" evidence="11">
    <location>
        <position position="131"/>
    </location>
    <ligand>
        <name>NAD(+)</name>
        <dbReference type="ChEBI" id="CHEBI:57540"/>
    </ligand>
</feature>
<evidence type="ECO:0000256" key="12">
    <source>
        <dbReference type="SAM" id="MobiDB-lite"/>
    </source>
</evidence>
<feature type="binding site" evidence="9">
    <location>
        <position position="255"/>
    </location>
    <ligand>
        <name>glycerol</name>
        <dbReference type="ChEBI" id="CHEBI:17754"/>
    </ligand>
</feature>
<dbReference type="InterPro" id="IPR001670">
    <property type="entry name" value="ADH_Fe/GldA"/>
</dbReference>
<evidence type="ECO:0000256" key="7">
    <source>
        <dbReference type="ARBA" id="ARBA00040132"/>
    </source>
</evidence>
<keyword evidence="9" id="KW-0862">Zinc</keyword>
<feature type="binding site" evidence="11">
    <location>
        <begin position="94"/>
        <end position="98"/>
    </location>
    <ligand>
        <name>NAD(+)</name>
        <dbReference type="ChEBI" id="CHEBI:57540"/>
    </ligand>
</feature>
<dbReference type="OrthoDB" id="5198708at2"/>
<feature type="binding site" evidence="10">
    <location>
        <position position="121"/>
    </location>
    <ligand>
        <name>glycerol</name>
        <dbReference type="ChEBI" id="CHEBI:17754"/>
    </ligand>
</feature>
<evidence type="ECO:0000313" key="15">
    <source>
        <dbReference type="Proteomes" id="UP000234341"/>
    </source>
</evidence>
<dbReference type="Gene3D" id="1.20.1090.10">
    <property type="entry name" value="Dehydroquinate synthase-like - alpha domain"/>
    <property type="match status" value="1"/>
</dbReference>
<protein>
    <recommendedName>
        <fullName evidence="7">Glycerol dehydrogenase</fullName>
        <ecNumber evidence="6">1.1.1.6</ecNumber>
    </recommendedName>
</protein>
<evidence type="ECO:0000259" key="13">
    <source>
        <dbReference type="Pfam" id="PF00465"/>
    </source>
</evidence>
<evidence type="ECO:0000256" key="8">
    <source>
        <dbReference type="ARBA" id="ARBA00049006"/>
    </source>
</evidence>
<dbReference type="EC" id="1.1.1.6" evidence="6"/>
<organism evidence="14 15">
    <name type="scientific">Cupriavidus pauculus</name>
    <dbReference type="NCBI Taxonomy" id="82633"/>
    <lineage>
        <taxon>Bacteria</taxon>
        <taxon>Pseudomonadati</taxon>
        <taxon>Pseudomonadota</taxon>
        <taxon>Betaproteobacteria</taxon>
        <taxon>Burkholderiales</taxon>
        <taxon>Burkholderiaceae</taxon>
        <taxon>Cupriavidus</taxon>
    </lineage>
</organism>
<feature type="binding site" evidence="9">
    <location>
        <position position="171"/>
    </location>
    <ligand>
        <name>glycerol</name>
        <dbReference type="ChEBI" id="CHEBI:17754"/>
    </ligand>
</feature>
<dbReference type="NCBIfam" id="NF006941">
    <property type="entry name" value="PRK09423.1"/>
    <property type="match status" value="1"/>
</dbReference>
<evidence type="ECO:0000256" key="2">
    <source>
        <dbReference type="ARBA" id="ARBA00022723"/>
    </source>
</evidence>
<comment type="caution">
    <text evidence="14">The sequence shown here is derived from an EMBL/GenBank/DDBJ whole genome shotgun (WGS) entry which is preliminary data.</text>
</comment>
<keyword evidence="2 9" id="KW-0479">Metal-binding</keyword>
<keyword evidence="4 11" id="KW-0520">NAD</keyword>
<dbReference type="RefSeq" id="WP_101685472.1">
    <property type="nucleotide sequence ID" value="NZ_PJRP01000027.1"/>
</dbReference>
<keyword evidence="3" id="KW-0560">Oxidoreductase</keyword>
<evidence type="ECO:0000256" key="1">
    <source>
        <dbReference type="ARBA" id="ARBA00007358"/>
    </source>
</evidence>
<dbReference type="PANTHER" id="PTHR43616">
    <property type="entry name" value="GLYCEROL DEHYDROGENASE"/>
    <property type="match status" value="1"/>
</dbReference>
<dbReference type="Proteomes" id="UP000234341">
    <property type="component" value="Unassembled WGS sequence"/>
</dbReference>
<evidence type="ECO:0000256" key="4">
    <source>
        <dbReference type="ARBA" id="ARBA00023027"/>
    </source>
</evidence>
<dbReference type="PROSITE" id="PS00913">
    <property type="entry name" value="ADH_IRON_1"/>
    <property type="match status" value="1"/>
</dbReference>
<feature type="binding site" evidence="11">
    <location>
        <position position="37"/>
    </location>
    <ligand>
        <name>NAD(+)</name>
        <dbReference type="ChEBI" id="CHEBI:57540"/>
    </ligand>
</feature>
<comment type="pathway">
    <text evidence="5">Polyol metabolism; glycerol fermentation; glycerone phosphate from glycerol (oxidative route): step 1/2.</text>
</comment>
<dbReference type="GO" id="GO:0008888">
    <property type="term" value="F:glycerol dehydrogenase (NAD+) activity"/>
    <property type="evidence" value="ECO:0007669"/>
    <property type="project" value="UniProtKB-EC"/>
</dbReference>
<comment type="similarity">
    <text evidence="1">Belongs to the iron-containing alcohol dehydrogenase family.</text>
</comment>
<dbReference type="Gene3D" id="3.40.50.1970">
    <property type="match status" value="1"/>
</dbReference>
<dbReference type="CDD" id="cd08170">
    <property type="entry name" value="GlyDH"/>
    <property type="match status" value="1"/>
</dbReference>
<dbReference type="InterPro" id="IPR016205">
    <property type="entry name" value="Glycerol_DH"/>
</dbReference>
<gene>
    <name evidence="14" type="ORF">CYJ10_32045</name>
</gene>
<dbReference type="InterPro" id="IPR018211">
    <property type="entry name" value="ADH_Fe_CS"/>
</dbReference>
<proteinExistence type="inferred from homology"/>
<evidence type="ECO:0000313" key="14">
    <source>
        <dbReference type="EMBL" id="PLP96445.1"/>
    </source>
</evidence>
<dbReference type="AlphaFoldDB" id="A0A2N5C2L3"/>
<evidence type="ECO:0000256" key="11">
    <source>
        <dbReference type="PIRSR" id="PIRSR000112-3"/>
    </source>
</evidence>
<feature type="binding site" evidence="11">
    <location>
        <begin position="116"/>
        <end position="119"/>
    </location>
    <ligand>
        <name>NAD(+)</name>
        <dbReference type="ChEBI" id="CHEBI:57540"/>
    </ligand>
</feature>
<dbReference type="EMBL" id="PJRP01000027">
    <property type="protein sequence ID" value="PLP96445.1"/>
    <property type="molecule type" value="Genomic_DNA"/>
</dbReference>
<dbReference type="PIRSF" id="PIRSF000112">
    <property type="entry name" value="Glycerol_dehydrogenase"/>
    <property type="match status" value="1"/>
</dbReference>
<dbReference type="PANTHER" id="PTHR43616:SF5">
    <property type="entry name" value="GLYCEROL DEHYDROGENASE 1"/>
    <property type="match status" value="1"/>
</dbReference>
<sequence>MHAVFGSPGRYVQGAGAIEVLGEHAARLGRQALLVADRMVMDMVGERLTRLCEQAGVVTHGLSFDEALTPGLVERLAAQVGQCRPELVIAAGGGRSIDAGKALADHFGVPVMTVPTVASNDAPTSKNYVLYDDAHRLLAVRHLAYSPSSVIADTALIAQAPASMLLAGIGDAISKSFEAEQCARAPSGRNMFGTRPLMSAAALTRTCHAVLMADAADALAAAGTGKPTPAFERIVEATILMSGLGFESGGLSIAHALTRGLSALRQVSHAPHGLQVAFGLLVQLQLEGRDEVERTELEALYRQIGLPLCLADLGLPDATQDELRHAAELSLAAPHIHNFVRELNAADLVEAIGAVNGRAPRSAATGERAGQDHSLAEAIGAR</sequence>
<feature type="domain" description="Alcohol dehydrogenase iron-type/glycerol dehydrogenase GldA" evidence="13">
    <location>
        <begin position="8"/>
        <end position="154"/>
    </location>
</feature>
<evidence type="ECO:0000256" key="6">
    <source>
        <dbReference type="ARBA" id="ARBA00039147"/>
    </source>
</evidence>
<dbReference type="GO" id="GO:0046872">
    <property type="term" value="F:metal ion binding"/>
    <property type="evidence" value="ECO:0007669"/>
    <property type="project" value="UniProtKB-KW"/>
</dbReference>